<feature type="domain" description="Aminotransferase class I/classII large" evidence="4">
    <location>
        <begin position="22"/>
        <end position="240"/>
    </location>
</feature>
<comment type="caution">
    <text evidence="5">The sequence shown here is derived from an EMBL/GenBank/DDBJ whole genome shotgun (WGS) entry which is preliminary data.</text>
</comment>
<dbReference type="CDD" id="cd00609">
    <property type="entry name" value="AAT_like"/>
    <property type="match status" value="1"/>
</dbReference>
<dbReference type="SUPFAM" id="SSF53383">
    <property type="entry name" value="PLP-dependent transferases"/>
    <property type="match status" value="1"/>
</dbReference>
<evidence type="ECO:0000256" key="2">
    <source>
        <dbReference type="ARBA" id="ARBA00022898"/>
    </source>
</evidence>
<dbReference type="Proteomes" id="UP000215305">
    <property type="component" value="Unassembled WGS sequence"/>
</dbReference>
<keyword evidence="6" id="KW-1185">Reference proteome</keyword>
<proteinExistence type="inferred from homology"/>
<dbReference type="STRING" id="41047.A0A397FWX2"/>
<feature type="compositionally biased region" description="Polar residues" evidence="3">
    <location>
        <begin position="1"/>
        <end position="14"/>
    </location>
</feature>
<dbReference type="PROSITE" id="PS00105">
    <property type="entry name" value="AA_TRANSFER_CLASS_1"/>
    <property type="match status" value="1"/>
</dbReference>
<dbReference type="PANTHER" id="PTHR43510:SF1">
    <property type="entry name" value="AMINOTRANSFERASE FUNCTION, HYPOTHETICAL (EUROFUNG)"/>
    <property type="match status" value="1"/>
</dbReference>
<dbReference type="InterPro" id="IPR015421">
    <property type="entry name" value="PyrdxlP-dep_Trfase_major"/>
</dbReference>
<comment type="similarity">
    <text evidence="1">Belongs to the class-I pyridoxal-phosphate-dependent aminotransferase family.</text>
</comment>
<dbReference type="AlphaFoldDB" id="A0A397FWX2"/>
<dbReference type="InterPro" id="IPR004838">
    <property type="entry name" value="NHTrfase_class1_PyrdxlP-BS"/>
</dbReference>
<reference evidence="5" key="1">
    <citation type="submission" date="2018-08" db="EMBL/GenBank/DDBJ databases">
        <title>Draft genome sequence of azole-resistant Aspergillus thermomutatus (Neosartorya pseudofischeri) strain HMR AF 39, isolated from a human nasal aspirate.</title>
        <authorList>
            <person name="Parent-Michaud M."/>
            <person name="Dufresne P.J."/>
            <person name="Fournier E."/>
            <person name="Martineau C."/>
            <person name="Moreira S."/>
            <person name="Perkins V."/>
            <person name="De Repentigny L."/>
            <person name="Dufresne S.F."/>
        </authorList>
    </citation>
    <scope>NUCLEOTIDE SEQUENCE [LARGE SCALE GENOMIC DNA]</scope>
    <source>
        <strain evidence="5">HMR AF 39</strain>
    </source>
</reference>
<dbReference type="Pfam" id="PF00155">
    <property type="entry name" value="Aminotran_1_2"/>
    <property type="match status" value="1"/>
</dbReference>
<dbReference type="GO" id="GO:0030170">
    <property type="term" value="F:pyridoxal phosphate binding"/>
    <property type="evidence" value="ECO:0007669"/>
    <property type="project" value="InterPro"/>
</dbReference>
<gene>
    <name evidence="5" type="ORF">CDV56_100589</name>
</gene>
<protein>
    <recommendedName>
        <fullName evidence="4">Aminotransferase class I/classII large domain-containing protein</fullName>
    </recommendedName>
</protein>
<dbReference type="GeneID" id="38122563"/>
<dbReference type="InterPro" id="IPR015422">
    <property type="entry name" value="PyrdxlP-dep_Trfase_small"/>
</dbReference>
<dbReference type="InterPro" id="IPR004839">
    <property type="entry name" value="Aminotransferase_I/II_large"/>
</dbReference>
<dbReference type="PANTHER" id="PTHR43510">
    <property type="entry name" value="AMINOTRANSFERASE FUNCTION, HYPOTHETICAL (EUROFUNG)"/>
    <property type="match status" value="1"/>
</dbReference>
<dbReference type="OrthoDB" id="7042322at2759"/>
<evidence type="ECO:0000256" key="3">
    <source>
        <dbReference type="SAM" id="MobiDB-lite"/>
    </source>
</evidence>
<keyword evidence="2" id="KW-0663">Pyridoxal phosphate</keyword>
<name>A0A397FWX2_ASPTH</name>
<dbReference type="RefSeq" id="XP_026609491.1">
    <property type="nucleotide sequence ID" value="XM_026754208.1"/>
</dbReference>
<dbReference type="EMBL" id="NKHU02000524">
    <property type="protein sequence ID" value="RHZ43097.1"/>
    <property type="molecule type" value="Genomic_DNA"/>
</dbReference>
<organism evidence="5 6">
    <name type="scientific">Aspergillus thermomutatus</name>
    <name type="common">Neosartorya pseudofischeri</name>
    <dbReference type="NCBI Taxonomy" id="41047"/>
    <lineage>
        <taxon>Eukaryota</taxon>
        <taxon>Fungi</taxon>
        <taxon>Dikarya</taxon>
        <taxon>Ascomycota</taxon>
        <taxon>Pezizomycotina</taxon>
        <taxon>Eurotiomycetes</taxon>
        <taxon>Eurotiomycetidae</taxon>
        <taxon>Eurotiales</taxon>
        <taxon>Aspergillaceae</taxon>
        <taxon>Aspergillus</taxon>
        <taxon>Aspergillus subgen. Fumigati</taxon>
    </lineage>
</organism>
<evidence type="ECO:0000313" key="6">
    <source>
        <dbReference type="Proteomes" id="UP000215305"/>
    </source>
</evidence>
<feature type="region of interest" description="Disordered" evidence="3">
    <location>
        <begin position="1"/>
        <end position="20"/>
    </location>
</feature>
<evidence type="ECO:0000259" key="4">
    <source>
        <dbReference type="Pfam" id="PF00155"/>
    </source>
</evidence>
<evidence type="ECO:0000256" key="1">
    <source>
        <dbReference type="ARBA" id="ARBA00007441"/>
    </source>
</evidence>
<dbReference type="InterPro" id="IPR015424">
    <property type="entry name" value="PyrdxlP-dep_Trfase"/>
</dbReference>
<dbReference type="GO" id="GO:0003824">
    <property type="term" value="F:catalytic activity"/>
    <property type="evidence" value="ECO:0007669"/>
    <property type="project" value="InterPro"/>
</dbReference>
<accession>A0A397FWX2</accession>
<dbReference type="Gene3D" id="3.40.640.10">
    <property type="entry name" value="Type I PLP-dependent aspartate aminotransferase-like (Major domain)"/>
    <property type="match status" value="1"/>
</dbReference>
<evidence type="ECO:0000313" key="5">
    <source>
        <dbReference type="EMBL" id="RHZ43097.1"/>
    </source>
</evidence>
<dbReference type="Gene3D" id="3.90.1150.10">
    <property type="entry name" value="Aspartate Aminotransferase, domain 1"/>
    <property type="match status" value="1"/>
</dbReference>
<sequence>MSSATIPHTNSSTPFPSPSVRRANTKVIIMNNPQNPTGAVLSRDVLQEIVNIAHQHGIIPHSDEVYRLLFHSLQDGQEEPPSILSFNYENTVATSSMSKAFSMAGIRLGWIASRSREIIEQCASARDYTLISVSQIDDRIAACTLSEPTVGNILKRNLELVRGNLNLLDGFLKEFAWAAQWVRPHAGTTAFVKFVDKDDLAVDDVEFCKHLQEECGVMCVPGSRCFGEDTNFKGYVRIGYVCERQVLIDGLNAW</sequence>
<dbReference type="VEuPathDB" id="FungiDB:CDV56_100589"/>